<evidence type="ECO:0000313" key="3">
    <source>
        <dbReference type="Proteomes" id="UP000184304"/>
    </source>
</evidence>
<dbReference type="Proteomes" id="UP000184304">
    <property type="component" value="Unassembled WGS sequence"/>
</dbReference>
<dbReference type="AlphaFoldDB" id="A0A1L9NMR7"/>
<dbReference type="OrthoDB" id="5302289at2759"/>
<dbReference type="VEuPathDB" id="FungiDB:ASPTUDRAFT_186360"/>
<keyword evidence="3" id="KW-1185">Reference proteome</keyword>
<protein>
    <submittedName>
        <fullName evidence="2">Uncharacterized protein</fullName>
    </submittedName>
</protein>
<dbReference type="EMBL" id="KV878176">
    <property type="protein sequence ID" value="OJI90539.1"/>
    <property type="molecule type" value="Genomic_DNA"/>
</dbReference>
<gene>
    <name evidence="2" type="ORF">ASPTUDRAFT_186360</name>
</gene>
<reference evidence="3" key="1">
    <citation type="journal article" date="2017" name="Genome Biol.">
        <title>Comparative genomics reveals high biological diversity and specific adaptations in the industrially and medically important fungal genus Aspergillus.</title>
        <authorList>
            <person name="de Vries R.P."/>
            <person name="Riley R."/>
            <person name="Wiebenga A."/>
            <person name="Aguilar-Osorio G."/>
            <person name="Amillis S."/>
            <person name="Uchima C.A."/>
            <person name="Anderluh G."/>
            <person name="Asadollahi M."/>
            <person name="Askin M."/>
            <person name="Barry K."/>
            <person name="Battaglia E."/>
            <person name="Bayram O."/>
            <person name="Benocci T."/>
            <person name="Braus-Stromeyer S.A."/>
            <person name="Caldana C."/>
            <person name="Canovas D."/>
            <person name="Cerqueira G.C."/>
            <person name="Chen F."/>
            <person name="Chen W."/>
            <person name="Choi C."/>
            <person name="Clum A."/>
            <person name="Dos Santos R.A."/>
            <person name="Damasio A.R."/>
            <person name="Diallinas G."/>
            <person name="Emri T."/>
            <person name="Fekete E."/>
            <person name="Flipphi M."/>
            <person name="Freyberg S."/>
            <person name="Gallo A."/>
            <person name="Gournas C."/>
            <person name="Habgood R."/>
            <person name="Hainaut M."/>
            <person name="Harispe M.L."/>
            <person name="Henrissat B."/>
            <person name="Hilden K.S."/>
            <person name="Hope R."/>
            <person name="Hossain A."/>
            <person name="Karabika E."/>
            <person name="Karaffa L."/>
            <person name="Karanyi Z."/>
            <person name="Krasevec N."/>
            <person name="Kuo A."/>
            <person name="Kusch H."/>
            <person name="LaButti K."/>
            <person name="Lagendijk E.L."/>
            <person name="Lapidus A."/>
            <person name="Levasseur A."/>
            <person name="Lindquist E."/>
            <person name="Lipzen A."/>
            <person name="Logrieco A.F."/>
            <person name="MacCabe A."/>
            <person name="Maekelae M.R."/>
            <person name="Malavazi I."/>
            <person name="Melin P."/>
            <person name="Meyer V."/>
            <person name="Mielnichuk N."/>
            <person name="Miskei M."/>
            <person name="Molnar A.P."/>
            <person name="Mule G."/>
            <person name="Ngan C.Y."/>
            <person name="Orejas M."/>
            <person name="Orosz E."/>
            <person name="Ouedraogo J.P."/>
            <person name="Overkamp K.M."/>
            <person name="Park H.-S."/>
            <person name="Perrone G."/>
            <person name="Piumi F."/>
            <person name="Punt P.J."/>
            <person name="Ram A.F."/>
            <person name="Ramon A."/>
            <person name="Rauscher S."/>
            <person name="Record E."/>
            <person name="Riano-Pachon D.M."/>
            <person name="Robert V."/>
            <person name="Roehrig J."/>
            <person name="Ruller R."/>
            <person name="Salamov A."/>
            <person name="Salih N.S."/>
            <person name="Samson R.A."/>
            <person name="Sandor E."/>
            <person name="Sanguinetti M."/>
            <person name="Schuetze T."/>
            <person name="Sepcic K."/>
            <person name="Shelest E."/>
            <person name="Sherlock G."/>
            <person name="Sophianopoulou V."/>
            <person name="Squina F.M."/>
            <person name="Sun H."/>
            <person name="Susca A."/>
            <person name="Todd R.B."/>
            <person name="Tsang A."/>
            <person name="Unkles S.E."/>
            <person name="van de Wiele N."/>
            <person name="van Rossen-Uffink D."/>
            <person name="Oliveira J.V."/>
            <person name="Vesth T.C."/>
            <person name="Visser J."/>
            <person name="Yu J.-H."/>
            <person name="Zhou M."/>
            <person name="Andersen M.R."/>
            <person name="Archer D.B."/>
            <person name="Baker S.E."/>
            <person name="Benoit I."/>
            <person name="Brakhage A.A."/>
            <person name="Braus G.H."/>
            <person name="Fischer R."/>
            <person name="Frisvad J.C."/>
            <person name="Goldman G.H."/>
            <person name="Houbraken J."/>
            <person name="Oakley B."/>
            <person name="Pocsi I."/>
            <person name="Scazzocchio C."/>
            <person name="Seiboth B."/>
            <person name="vanKuyk P.A."/>
            <person name="Wortman J."/>
            <person name="Dyer P.S."/>
            <person name="Grigoriev I.V."/>
        </authorList>
    </citation>
    <scope>NUCLEOTIDE SEQUENCE [LARGE SCALE GENOMIC DNA]</scope>
    <source>
        <strain evidence="3">CBS 134.48</strain>
    </source>
</reference>
<accession>A0A1L9NMR7</accession>
<sequence>MAGTAKPPSSAEVQNALARARESESGPDAATMAILEGSVNGLWERIKAEPEYVLNQKEFSLFNYFILRYKKEPACKRAVEQFWNHYRADEATNGSKTYRIKQIILRSEASAQQFPVNDLVVS</sequence>
<proteinExistence type="predicted"/>
<name>A0A1L9NMR7_ASPTC</name>
<feature type="region of interest" description="Disordered" evidence="1">
    <location>
        <begin position="1"/>
        <end position="26"/>
    </location>
</feature>
<organism evidence="2 3">
    <name type="scientific">Aspergillus tubingensis (strain CBS 134.48)</name>
    <dbReference type="NCBI Taxonomy" id="767770"/>
    <lineage>
        <taxon>Eukaryota</taxon>
        <taxon>Fungi</taxon>
        <taxon>Dikarya</taxon>
        <taxon>Ascomycota</taxon>
        <taxon>Pezizomycotina</taxon>
        <taxon>Eurotiomycetes</taxon>
        <taxon>Eurotiomycetidae</taxon>
        <taxon>Eurotiales</taxon>
        <taxon>Aspergillaceae</taxon>
        <taxon>Aspergillus</taxon>
        <taxon>Aspergillus subgen. Circumdati</taxon>
    </lineage>
</organism>
<evidence type="ECO:0000313" key="2">
    <source>
        <dbReference type="EMBL" id="OJI90539.1"/>
    </source>
</evidence>
<dbReference type="OMA" id="ITELWNR"/>
<evidence type="ECO:0000256" key="1">
    <source>
        <dbReference type="SAM" id="MobiDB-lite"/>
    </source>
</evidence>